<evidence type="ECO:0000313" key="1">
    <source>
        <dbReference type="EMBL" id="QQK74214.1"/>
    </source>
</evidence>
<evidence type="ECO:0000313" key="2">
    <source>
        <dbReference type="Proteomes" id="UP000595823"/>
    </source>
</evidence>
<dbReference type="AlphaFoldDB" id="A0A7T6YZR3"/>
<dbReference type="RefSeq" id="WP_200126219.1">
    <property type="nucleotide sequence ID" value="NZ_CP054705.1"/>
</dbReference>
<reference evidence="1 2" key="1">
    <citation type="submission" date="2020-06" db="EMBL/GenBank/DDBJ databases">
        <title>Genomic analysis of Salicibibacter sp. NKC5-3.</title>
        <authorList>
            <person name="Oh Y.J."/>
        </authorList>
    </citation>
    <scope>NUCLEOTIDE SEQUENCE [LARGE SCALE GENOMIC DNA]</scope>
    <source>
        <strain evidence="1 2">NKC5-3</strain>
    </source>
</reference>
<proteinExistence type="predicted"/>
<sequence>MGRNERLHALATYLSALATIEQTGITYVSMEIRETVAEAQKEIHKQTN</sequence>
<name>A0A7T6YZR3_9BACI</name>
<organism evidence="1 2">
    <name type="scientific">Salicibibacter cibarius</name>
    <dbReference type="NCBI Taxonomy" id="2743000"/>
    <lineage>
        <taxon>Bacteria</taxon>
        <taxon>Bacillati</taxon>
        <taxon>Bacillota</taxon>
        <taxon>Bacilli</taxon>
        <taxon>Bacillales</taxon>
        <taxon>Bacillaceae</taxon>
        <taxon>Salicibibacter</taxon>
    </lineage>
</organism>
<dbReference type="Proteomes" id="UP000595823">
    <property type="component" value="Chromosome"/>
</dbReference>
<dbReference type="EMBL" id="CP054705">
    <property type="protein sequence ID" value="QQK74214.1"/>
    <property type="molecule type" value="Genomic_DNA"/>
</dbReference>
<gene>
    <name evidence="1" type="ORF">HUG15_00325</name>
</gene>
<keyword evidence="2" id="KW-1185">Reference proteome</keyword>
<dbReference type="KEGG" id="scia:HUG15_00325"/>
<protein>
    <submittedName>
        <fullName evidence="1">Uncharacterized protein</fullName>
    </submittedName>
</protein>
<accession>A0A7T6YZR3</accession>